<organism evidence="2 3">
    <name type="scientific">Phoenix dactylifera</name>
    <name type="common">Date palm</name>
    <dbReference type="NCBI Taxonomy" id="42345"/>
    <lineage>
        <taxon>Eukaryota</taxon>
        <taxon>Viridiplantae</taxon>
        <taxon>Streptophyta</taxon>
        <taxon>Embryophyta</taxon>
        <taxon>Tracheophyta</taxon>
        <taxon>Spermatophyta</taxon>
        <taxon>Magnoliopsida</taxon>
        <taxon>Liliopsida</taxon>
        <taxon>Arecaceae</taxon>
        <taxon>Coryphoideae</taxon>
        <taxon>Phoeniceae</taxon>
        <taxon>Phoenix</taxon>
    </lineage>
</organism>
<feature type="compositionally biased region" description="Low complexity" evidence="1">
    <location>
        <begin position="213"/>
        <end position="222"/>
    </location>
</feature>
<gene>
    <name evidence="3" type="primary">LOC103721464</name>
</gene>
<feature type="compositionally biased region" description="Basic and acidic residues" evidence="1">
    <location>
        <begin position="110"/>
        <end position="133"/>
    </location>
</feature>
<dbReference type="OrthoDB" id="1922230at2759"/>
<reference evidence="3" key="2">
    <citation type="submission" date="2025-08" db="UniProtKB">
        <authorList>
            <consortium name="RefSeq"/>
        </authorList>
    </citation>
    <scope>IDENTIFICATION</scope>
    <source>
        <tissue evidence="3">Young leaves</tissue>
    </source>
</reference>
<dbReference type="PANTHER" id="PTHR33871">
    <property type="entry name" value="OS05G0503100 PROTEIN-RELATED"/>
    <property type="match status" value="1"/>
</dbReference>
<dbReference type="PANTHER" id="PTHR33871:SF1">
    <property type="entry name" value="OS05G0503100 PROTEIN"/>
    <property type="match status" value="1"/>
</dbReference>
<evidence type="ECO:0000313" key="2">
    <source>
        <dbReference type="Proteomes" id="UP000228380"/>
    </source>
</evidence>
<dbReference type="AlphaFoldDB" id="A0A8B7CZF8"/>
<dbReference type="KEGG" id="pda:103721464"/>
<dbReference type="GeneID" id="103721464"/>
<accession>A0A8B7CZF8</accession>
<protein>
    <submittedName>
        <fullName evidence="3">Uncharacterized protein LOC103721464</fullName>
    </submittedName>
</protein>
<evidence type="ECO:0000256" key="1">
    <source>
        <dbReference type="SAM" id="MobiDB-lite"/>
    </source>
</evidence>
<feature type="region of interest" description="Disordered" evidence="1">
    <location>
        <begin position="1"/>
        <end position="67"/>
    </location>
</feature>
<sequence>MGCFFSKRDAASWGKAASKVRRRRSPPPTEPEAPQEETVKEVLSETAKPRARPREEVKEEEEEEEVVGIKKCLKAGPGLNSINGGYNERFEENFEVCSMSEGFSVSTTATEKRGAEEVDAEGEARRTREEKSPAKLHRKRSFSGEIARNKERSAGVGVGCGSGRSSPSPVKRREGAVGRTYSARESGPGRAARNRVAVENGFRRDPVERSSRRSVSPAAKRAAVLRNATAGGQCKVVPASRANGRASPSRIPPPPPAATAAAAAAGDGKRVQEASGGDGGEGKESLENPHVSLECFIFL</sequence>
<evidence type="ECO:0000313" key="3">
    <source>
        <dbReference type="RefSeq" id="XP_008809909.2"/>
    </source>
</evidence>
<feature type="compositionally biased region" description="Basic and acidic residues" evidence="1">
    <location>
        <begin position="201"/>
        <end position="211"/>
    </location>
</feature>
<reference evidence="2" key="1">
    <citation type="journal article" date="2019" name="Nat. Commun.">
        <title>Genome-wide association mapping of date palm fruit traits.</title>
        <authorList>
            <person name="Hazzouri K.M."/>
            <person name="Gros-Balthazard M."/>
            <person name="Flowers J.M."/>
            <person name="Copetti D."/>
            <person name="Lemansour A."/>
            <person name="Lebrun M."/>
            <person name="Masmoudi K."/>
            <person name="Ferrand S."/>
            <person name="Dhar M.I."/>
            <person name="Fresquez Z.A."/>
            <person name="Rosas U."/>
            <person name="Zhang J."/>
            <person name="Talag J."/>
            <person name="Lee S."/>
            <person name="Kudrna D."/>
            <person name="Powell R.F."/>
            <person name="Leitch I.J."/>
            <person name="Krueger R.R."/>
            <person name="Wing R.A."/>
            <person name="Amiri K.M.A."/>
            <person name="Purugganan M.D."/>
        </authorList>
    </citation>
    <scope>NUCLEOTIDE SEQUENCE [LARGE SCALE GENOMIC DNA]</scope>
    <source>
        <strain evidence="2">cv. Khalas</strain>
    </source>
</reference>
<dbReference type="Proteomes" id="UP000228380">
    <property type="component" value="Chromosome 4"/>
</dbReference>
<keyword evidence="2" id="KW-1185">Reference proteome</keyword>
<dbReference type="RefSeq" id="XP_008809909.2">
    <property type="nucleotide sequence ID" value="XM_008811687.4"/>
</dbReference>
<proteinExistence type="predicted"/>
<feature type="region of interest" description="Disordered" evidence="1">
    <location>
        <begin position="104"/>
        <end position="287"/>
    </location>
</feature>
<feature type="compositionally biased region" description="Basic and acidic residues" evidence="1">
    <location>
        <begin position="1"/>
        <end position="10"/>
    </location>
</feature>
<name>A0A8B7CZF8_PHODC</name>